<dbReference type="Pfam" id="PF07449">
    <property type="entry name" value="HyaE"/>
    <property type="match status" value="1"/>
</dbReference>
<protein>
    <recommendedName>
        <fullName evidence="2">Hydrogenase expression/formation protein</fullName>
    </recommendedName>
</protein>
<proteinExistence type="inferred from homology"/>
<keyword evidence="4" id="KW-1185">Reference proteome</keyword>
<evidence type="ECO:0000256" key="1">
    <source>
        <dbReference type="ARBA" id="ARBA00009004"/>
    </source>
</evidence>
<evidence type="ECO:0000313" key="4">
    <source>
        <dbReference type="Proteomes" id="UP000006230"/>
    </source>
</evidence>
<gene>
    <name evidence="3" type="ORF">R2601_16215</name>
</gene>
<comment type="similarity">
    <text evidence="1 2">Belongs to the HupG/HyaE family.</text>
</comment>
<dbReference type="RefSeq" id="WP_007796520.1">
    <property type="nucleotide sequence ID" value="NZ_DS022276.1"/>
</dbReference>
<organism evidence="3 4">
    <name type="scientific">Salipiger bermudensis (strain DSM 26914 / JCM 13377 / KCTC 12554 / HTCC2601)</name>
    <name type="common">Pelagibaca bermudensis</name>
    <dbReference type="NCBI Taxonomy" id="314265"/>
    <lineage>
        <taxon>Bacteria</taxon>
        <taxon>Pseudomonadati</taxon>
        <taxon>Pseudomonadota</taxon>
        <taxon>Alphaproteobacteria</taxon>
        <taxon>Rhodobacterales</taxon>
        <taxon>Roseobacteraceae</taxon>
        <taxon>Salipiger</taxon>
    </lineage>
</organism>
<dbReference type="OrthoDB" id="6560050at2"/>
<dbReference type="Gene3D" id="3.40.30.10">
    <property type="entry name" value="Glutaredoxin"/>
    <property type="match status" value="1"/>
</dbReference>
<dbReference type="InterPro" id="IPR036249">
    <property type="entry name" value="Thioredoxin-like_sf"/>
</dbReference>
<reference evidence="3 4" key="1">
    <citation type="journal article" date="2010" name="J. Bacteriol.">
        <title>Genome sequences of Pelagibaca bermudensis HTCC2601T and Maritimibacter alkaliphilus HTCC2654T, the type strains of two marine Roseobacter genera.</title>
        <authorList>
            <person name="Thrash J.C."/>
            <person name="Cho J.C."/>
            <person name="Ferriera S."/>
            <person name="Johnson J."/>
            <person name="Vergin K.L."/>
            <person name="Giovannoni S.J."/>
        </authorList>
    </citation>
    <scope>NUCLEOTIDE SEQUENCE [LARGE SCALE GENOMIC DNA]</scope>
    <source>
        <strain evidence="4">DSM 26914 / JCM 13377 / KCTC 12554 / HTCC2601</strain>
    </source>
</reference>
<dbReference type="eggNOG" id="COG3118">
    <property type="taxonomic scope" value="Bacteria"/>
</dbReference>
<dbReference type="STRING" id="314265.R2601_16215"/>
<dbReference type="HOGENOM" id="CLU_144855_0_1_5"/>
<dbReference type="SUPFAM" id="SSF52833">
    <property type="entry name" value="Thioredoxin-like"/>
    <property type="match status" value="1"/>
</dbReference>
<dbReference type="PIRSF" id="PIRSF038934">
    <property type="entry name" value="HyaE_HupG"/>
    <property type="match status" value="1"/>
</dbReference>
<comment type="caution">
    <text evidence="3">The sequence shown here is derived from an EMBL/GenBank/DDBJ whole genome shotgun (WGS) entry which is preliminary data.</text>
</comment>
<dbReference type="InterPro" id="IPR010893">
    <property type="entry name" value="NiFe-hyd_mat_HyaE"/>
</dbReference>
<dbReference type="AlphaFoldDB" id="Q0FRA5"/>
<dbReference type="Proteomes" id="UP000006230">
    <property type="component" value="Unassembled WGS sequence"/>
</dbReference>
<dbReference type="CDD" id="cd02965">
    <property type="entry name" value="HyaE"/>
    <property type="match status" value="1"/>
</dbReference>
<evidence type="ECO:0000313" key="3">
    <source>
        <dbReference type="EMBL" id="EAU46682.1"/>
    </source>
</evidence>
<name>Q0FRA5_SALBH</name>
<evidence type="ECO:0000256" key="2">
    <source>
        <dbReference type="PIRNR" id="PIRNR038934"/>
    </source>
</evidence>
<dbReference type="EMBL" id="AATQ01000012">
    <property type="protein sequence ID" value="EAU46682.1"/>
    <property type="molecule type" value="Genomic_DNA"/>
</dbReference>
<accession>Q0FRA5</accession>
<sequence length="128" mass="13915">MSHPLIDRLVSELGWPRLSTMADVAAFTEAPGAHCLFVPGDPKRNLESADVAVILPELRIAFQRAFDCAVVDDAIETQLREATGVLKTPSLIFFRDGACLGGIPKVRDWDDYMARIPQILNATPAPAA</sequence>